<comment type="caution">
    <text evidence="5">The sequence shown here is derived from an EMBL/GenBank/DDBJ whole genome shotgun (WGS) entry which is preliminary data.</text>
</comment>
<dbReference type="EMBL" id="WTYX01000002">
    <property type="protein sequence ID" value="MXO91364.1"/>
    <property type="molecule type" value="Genomic_DNA"/>
</dbReference>
<feature type="transmembrane region" description="Helical" evidence="3">
    <location>
        <begin position="51"/>
        <end position="70"/>
    </location>
</feature>
<proteinExistence type="inferred from homology"/>
<dbReference type="OrthoDB" id="9808602at2"/>
<keyword evidence="5" id="KW-0808">Transferase</keyword>
<evidence type="ECO:0000256" key="3">
    <source>
        <dbReference type="SAM" id="Phobius"/>
    </source>
</evidence>
<feature type="transmembrane region" description="Helical" evidence="3">
    <location>
        <begin position="21"/>
        <end position="45"/>
    </location>
</feature>
<dbReference type="Pfam" id="PF02397">
    <property type="entry name" value="Bac_transf"/>
    <property type="match status" value="1"/>
</dbReference>
<gene>
    <name evidence="5" type="ORF">GRI41_11060</name>
</gene>
<dbReference type="RefSeq" id="WP_160605049.1">
    <property type="nucleotide sequence ID" value="NZ_WTYX01000002.1"/>
</dbReference>
<keyword evidence="2" id="KW-0270">Exopolysaccharide synthesis</keyword>
<feature type="transmembrane region" description="Helical" evidence="3">
    <location>
        <begin position="244"/>
        <end position="265"/>
    </location>
</feature>
<reference evidence="5 6" key="1">
    <citation type="submission" date="2019-12" db="EMBL/GenBank/DDBJ databases">
        <title>Genomic-based taxomic classification of the family Erythrobacteraceae.</title>
        <authorList>
            <person name="Xu L."/>
        </authorList>
    </citation>
    <scope>NUCLEOTIDE SEQUENCE [LARGE SCALE GENOMIC DNA]</scope>
    <source>
        <strain evidence="5 6">KCTC 52763</strain>
    </source>
</reference>
<evidence type="ECO:0000259" key="4">
    <source>
        <dbReference type="Pfam" id="PF02397"/>
    </source>
</evidence>
<feature type="transmembrane region" description="Helical" evidence="3">
    <location>
        <begin position="82"/>
        <end position="103"/>
    </location>
</feature>
<keyword evidence="3" id="KW-1133">Transmembrane helix</keyword>
<name>A0A844ZV64_9SPHN</name>
<protein>
    <submittedName>
        <fullName evidence="5">Sugar transferase</fullName>
    </submittedName>
</protein>
<evidence type="ECO:0000256" key="2">
    <source>
        <dbReference type="ARBA" id="ARBA00023169"/>
    </source>
</evidence>
<dbReference type="InterPro" id="IPR003362">
    <property type="entry name" value="Bact_transf"/>
</dbReference>
<keyword evidence="6" id="KW-1185">Reference proteome</keyword>
<evidence type="ECO:0000313" key="6">
    <source>
        <dbReference type="Proteomes" id="UP000442714"/>
    </source>
</evidence>
<accession>A0A844ZV64</accession>
<feature type="transmembrane region" description="Helical" evidence="3">
    <location>
        <begin position="109"/>
        <end position="129"/>
    </location>
</feature>
<keyword evidence="3" id="KW-0472">Membrane</keyword>
<dbReference type="Proteomes" id="UP000442714">
    <property type="component" value="Unassembled WGS sequence"/>
</dbReference>
<keyword evidence="3" id="KW-0812">Transmembrane</keyword>
<dbReference type="PANTHER" id="PTHR30576">
    <property type="entry name" value="COLANIC BIOSYNTHESIS UDP-GLUCOSE LIPID CARRIER TRANSFERASE"/>
    <property type="match status" value="1"/>
</dbReference>
<dbReference type="GO" id="GO:0000271">
    <property type="term" value="P:polysaccharide biosynthetic process"/>
    <property type="evidence" value="ECO:0007669"/>
    <property type="project" value="UniProtKB-KW"/>
</dbReference>
<dbReference type="AlphaFoldDB" id="A0A844ZV64"/>
<feature type="domain" description="Bacterial sugar transferase" evidence="4">
    <location>
        <begin position="239"/>
        <end position="427"/>
    </location>
</feature>
<dbReference type="GO" id="GO:0016780">
    <property type="term" value="F:phosphotransferase activity, for other substituted phosphate groups"/>
    <property type="evidence" value="ECO:0007669"/>
    <property type="project" value="TreeGrafter"/>
</dbReference>
<dbReference type="PANTHER" id="PTHR30576:SF0">
    <property type="entry name" value="UNDECAPRENYL-PHOSPHATE N-ACETYLGALACTOSAMINYL 1-PHOSPHATE TRANSFERASE-RELATED"/>
    <property type="match status" value="1"/>
</dbReference>
<comment type="similarity">
    <text evidence="1">Belongs to the bacterial sugar transferase family.</text>
</comment>
<organism evidence="5 6">
    <name type="scientific">Pontixanthobacter aquaemixtae</name>
    <dbReference type="NCBI Taxonomy" id="1958940"/>
    <lineage>
        <taxon>Bacteria</taxon>
        <taxon>Pseudomonadati</taxon>
        <taxon>Pseudomonadota</taxon>
        <taxon>Alphaproteobacteria</taxon>
        <taxon>Sphingomonadales</taxon>
        <taxon>Erythrobacteraceae</taxon>
        <taxon>Pontixanthobacter</taxon>
    </lineage>
</organism>
<evidence type="ECO:0000256" key="1">
    <source>
        <dbReference type="ARBA" id="ARBA00006464"/>
    </source>
</evidence>
<sequence length="433" mass="48720">MLTQHDKPQVAQSEHPLSGRAVQFFCIVTFGLVVPVLIWLAARFTEVDARYVPNTAAGATIAALASWYILDRLRIYAKARQLSYVVPVNLLTFGSAFAAIGLMRAPYSTSLFFGCLLMTMATGYVLTALTRLGNKPQYLIAGGRVSEIPHRGNQIAVTSSAEIEALIDSGSIQGSLVGDLHHDHDDEWERLFAKAALRGIPVYHYRQILELETGQVRIDRLSENVLGSLIPNLPYMALKRTLDVLAVIVLSPLLILLMAIIAIVIKFDSRGSVLFIQDRMGFRGEVFRMVKFRTMRAREVDDDALAQREDAMTRSDDDRITRVGRFLRKVRLDELPQAWNILKGEMSWIGPRPEAISLSEWYEKEIPFYSYRHIVRPGLTGWAQVNQGHVTDLGDANAKLRYDFYYVKNISHWLDMLIALKTIRVVLSGIGAK</sequence>
<evidence type="ECO:0000313" key="5">
    <source>
        <dbReference type="EMBL" id="MXO91364.1"/>
    </source>
</evidence>